<keyword evidence="11" id="KW-1185">Reference proteome</keyword>
<accession>A0AAE2C7F0</accession>
<comment type="similarity">
    <text evidence="3">Belongs to the HARBI1 family.</text>
</comment>
<gene>
    <name evidence="10" type="ORF">Sango_0253100</name>
</gene>
<evidence type="ECO:0000313" key="10">
    <source>
        <dbReference type="EMBL" id="KAK4411801.1"/>
    </source>
</evidence>
<feature type="region of interest" description="Disordered" evidence="8">
    <location>
        <begin position="99"/>
        <end position="129"/>
    </location>
</feature>
<evidence type="ECO:0000256" key="2">
    <source>
        <dbReference type="ARBA" id="ARBA00004123"/>
    </source>
</evidence>
<keyword evidence="7" id="KW-0539">Nucleus</keyword>
<dbReference type="EMBL" id="JACGWL010000001">
    <property type="protein sequence ID" value="KAK4411801.1"/>
    <property type="molecule type" value="Genomic_DNA"/>
</dbReference>
<feature type="compositionally biased region" description="Polar residues" evidence="8">
    <location>
        <begin position="349"/>
        <end position="359"/>
    </location>
</feature>
<dbReference type="GO" id="GO:0005634">
    <property type="term" value="C:nucleus"/>
    <property type="evidence" value="ECO:0007669"/>
    <property type="project" value="UniProtKB-SubCell"/>
</dbReference>
<keyword evidence="4" id="KW-0540">Nuclease</keyword>
<dbReference type="AlphaFoldDB" id="A0AAE2C7F0"/>
<evidence type="ECO:0000313" key="11">
    <source>
        <dbReference type="Proteomes" id="UP001289374"/>
    </source>
</evidence>
<evidence type="ECO:0000256" key="8">
    <source>
        <dbReference type="SAM" id="MobiDB-lite"/>
    </source>
</evidence>
<proteinExistence type="inferred from homology"/>
<organism evidence="10 11">
    <name type="scientific">Sesamum angolense</name>
    <dbReference type="NCBI Taxonomy" id="2727404"/>
    <lineage>
        <taxon>Eukaryota</taxon>
        <taxon>Viridiplantae</taxon>
        <taxon>Streptophyta</taxon>
        <taxon>Embryophyta</taxon>
        <taxon>Tracheophyta</taxon>
        <taxon>Spermatophyta</taxon>
        <taxon>Magnoliopsida</taxon>
        <taxon>eudicotyledons</taxon>
        <taxon>Gunneridae</taxon>
        <taxon>Pentapetalae</taxon>
        <taxon>asterids</taxon>
        <taxon>lamiids</taxon>
        <taxon>Lamiales</taxon>
        <taxon>Pedaliaceae</taxon>
        <taxon>Sesamum</taxon>
    </lineage>
</organism>
<evidence type="ECO:0000256" key="4">
    <source>
        <dbReference type="ARBA" id="ARBA00022722"/>
    </source>
</evidence>
<dbReference type="GO" id="GO:0016787">
    <property type="term" value="F:hydrolase activity"/>
    <property type="evidence" value="ECO:0007669"/>
    <property type="project" value="UniProtKB-KW"/>
</dbReference>
<comment type="subcellular location">
    <subcellularLocation>
        <location evidence="2">Nucleus</location>
    </subcellularLocation>
</comment>
<evidence type="ECO:0000256" key="1">
    <source>
        <dbReference type="ARBA" id="ARBA00001968"/>
    </source>
</evidence>
<keyword evidence="6" id="KW-0378">Hydrolase</keyword>
<dbReference type="PANTHER" id="PTHR22930:SF221">
    <property type="entry name" value="NUCLEASE HARBI1"/>
    <property type="match status" value="1"/>
</dbReference>
<keyword evidence="5" id="KW-0479">Metal-binding</keyword>
<evidence type="ECO:0000256" key="5">
    <source>
        <dbReference type="ARBA" id="ARBA00022723"/>
    </source>
</evidence>
<dbReference type="InterPro" id="IPR045249">
    <property type="entry name" value="HARBI1-like"/>
</dbReference>
<dbReference type="GO" id="GO:0046872">
    <property type="term" value="F:metal ion binding"/>
    <property type="evidence" value="ECO:0007669"/>
    <property type="project" value="UniProtKB-KW"/>
</dbReference>
<dbReference type="Pfam" id="PF13359">
    <property type="entry name" value="DDE_Tnp_4"/>
    <property type="match status" value="1"/>
</dbReference>
<reference evidence="10" key="2">
    <citation type="journal article" date="2024" name="Plant">
        <title>Genomic evolution and insights into agronomic trait innovations of Sesamum species.</title>
        <authorList>
            <person name="Miao H."/>
            <person name="Wang L."/>
            <person name="Qu L."/>
            <person name="Liu H."/>
            <person name="Sun Y."/>
            <person name="Le M."/>
            <person name="Wang Q."/>
            <person name="Wei S."/>
            <person name="Zheng Y."/>
            <person name="Lin W."/>
            <person name="Duan Y."/>
            <person name="Cao H."/>
            <person name="Xiong S."/>
            <person name="Wang X."/>
            <person name="Wei L."/>
            <person name="Li C."/>
            <person name="Ma Q."/>
            <person name="Ju M."/>
            <person name="Zhao R."/>
            <person name="Li G."/>
            <person name="Mu C."/>
            <person name="Tian Q."/>
            <person name="Mei H."/>
            <person name="Zhang T."/>
            <person name="Gao T."/>
            <person name="Zhang H."/>
        </authorList>
    </citation>
    <scope>NUCLEOTIDE SEQUENCE</scope>
    <source>
        <strain evidence="10">K16</strain>
    </source>
</reference>
<feature type="region of interest" description="Disordered" evidence="8">
    <location>
        <begin position="15"/>
        <end position="55"/>
    </location>
</feature>
<comment type="cofactor">
    <cofactor evidence="1">
        <name>a divalent metal cation</name>
        <dbReference type="ChEBI" id="CHEBI:60240"/>
    </cofactor>
</comment>
<dbReference type="InterPro" id="IPR027806">
    <property type="entry name" value="HARBI1_dom"/>
</dbReference>
<feature type="domain" description="DDE Tnp4" evidence="9">
    <location>
        <begin position="133"/>
        <end position="253"/>
    </location>
</feature>
<evidence type="ECO:0000256" key="7">
    <source>
        <dbReference type="ARBA" id="ARBA00023242"/>
    </source>
</evidence>
<feature type="region of interest" description="Disordered" evidence="8">
    <location>
        <begin position="346"/>
        <end position="367"/>
    </location>
</feature>
<comment type="caution">
    <text evidence="10">The sequence shown here is derived from an EMBL/GenBank/DDBJ whole genome shotgun (WGS) entry which is preliminary data.</text>
</comment>
<sequence>MNRWMALNRAVVGHEMSTRIQPSLKSPPMTSPDEYFSSSGLPQTPDGPSGSGRRFRRVASELQAKKCETMDRLNESLQGKIDRTNPKATESIERRTTTTAYMASSGVSGGLESNSAGESPGTPGTSGNCVGAMDGTLVPAWVPRVDQHRYRSRKDRLAQNVLAICDFKINFTYVHVGWEESAADACVLDNAVSQYPNFSFPSIGKYYLVDAGFTNYQCFLAPYRGTKYHLPKWRGQGRRYRTPQDMFNHAHSRFSNDDIILNELDEDTPIDIDSFYHIAMAFRRYLESVGFPQEDHWTLNVEQCFMWMILDENTRAPMRDDARAETQMGHWAHRLRRHFRYPYTRDQGDTQNAKSSNIERSPVRGGEDAPIVISDSTAPSIQSHTHIASWDAIEHVACDDGGPWLARSTSLVAQCSLDMGLKVGGYWIVV</sequence>
<reference evidence="10" key="1">
    <citation type="submission" date="2020-06" db="EMBL/GenBank/DDBJ databases">
        <authorList>
            <person name="Li T."/>
            <person name="Hu X."/>
            <person name="Zhang T."/>
            <person name="Song X."/>
            <person name="Zhang H."/>
            <person name="Dai N."/>
            <person name="Sheng W."/>
            <person name="Hou X."/>
            <person name="Wei L."/>
        </authorList>
    </citation>
    <scope>NUCLEOTIDE SEQUENCE</scope>
    <source>
        <strain evidence="10">K16</strain>
        <tissue evidence="10">Leaf</tissue>
    </source>
</reference>
<dbReference type="Proteomes" id="UP001289374">
    <property type="component" value="Unassembled WGS sequence"/>
</dbReference>
<evidence type="ECO:0000256" key="6">
    <source>
        <dbReference type="ARBA" id="ARBA00022801"/>
    </source>
</evidence>
<evidence type="ECO:0000259" key="9">
    <source>
        <dbReference type="Pfam" id="PF13359"/>
    </source>
</evidence>
<evidence type="ECO:0000256" key="3">
    <source>
        <dbReference type="ARBA" id="ARBA00006958"/>
    </source>
</evidence>
<protein>
    <recommendedName>
        <fullName evidence="9">DDE Tnp4 domain-containing protein</fullName>
    </recommendedName>
</protein>
<feature type="compositionally biased region" description="Polar residues" evidence="8">
    <location>
        <begin position="99"/>
        <end position="128"/>
    </location>
</feature>
<dbReference type="PANTHER" id="PTHR22930">
    <property type="match status" value="1"/>
</dbReference>
<dbReference type="GO" id="GO:0004518">
    <property type="term" value="F:nuclease activity"/>
    <property type="evidence" value="ECO:0007669"/>
    <property type="project" value="UniProtKB-KW"/>
</dbReference>
<name>A0AAE2C7F0_9LAMI</name>